<sequence>MSTKKDGIKVSKTPTIKQSSSRLVTKVREDSADRKHVKKVEDQIKKLKPPTTLLKQKSVDANRPQPTKSNFKLKSASGTSSEETKLKVKRSVAGVSKTRFFPNSKAMISNALKDGDTEVAKISGSKVSGKVDTEMAKVKSSSRKESNSVSNKSISKISKSGSNSHTSNKRDANELKGKTSSTATRSKVNSTPVPKQKQSDSDCSSISSRYEMKSIAKVKSTSKDTSRQTYLDSNSDIMSERPGTATLRKGRLVNTNIVGPEVPEELVPKLVKEHSMLLKPFEFRSESKSKGKSVSRKETKGSKTKPNANEKSPNSSAGSRHSLRNANLEIPSTSKTKLKDKPSDTENEQIVTPMNSEGSHKSDSSNERDYEDDFNSYESDFEKYSSSSSSLHVPDISGEDTSSISSSEGNSPLELTSATKRLSSAGTDEDKQMDSGHYDMPDYKHKQILDNIKELVEKENANLDVQKNNTASLSDEGFEDQRSLQFINFLDAQKKTIRRRSMEIRKKRGEEILSMIKLDTFSYTLFDLTPVPYEVFIKNYGRTNTVQSATQTGDDDIDEEIQTDNISVDMKWTQIPVCFSKLSLDEPSFWRTYKNEYLGVGSEYTVEPNLVKKPCNEHYLNKFLLSAGTLITKILEERDSENISSLKKNSRDLPFSDGYIAFNTTKSALRGSSVDYISFGCDNNKVFATVHTQKDKHMYVIAIWRAYSEEPKLVLESYSAISSCLVDLSSCFVYGGLYDGAILIWNTSPTSRDVPSHIPVYVTSVGFGHHTKIVAIQQLSDSPAGKTFLSANSSSKEICSLDEDGDIILWRVVVKQSTYSSKSPGADCKEVVLVKSTHVLLRSMYPDISDLVCTDFVLDTSNNNYAFISTNYGFIIHYFIKGGGNSVRTFQPGNDSTANCLEVCPFSSDFLLAGFTDGNINLYSKLIGKPLMVLSDKESSVNDNSIQLIQWSKTRPFVIYVKDSANNIHIWDLNESDIFPIYSVPFQKNITCLKLCPSVEGSENSNAFLVLATDDGSLYMHHLNTDHGQQPKSTYEEHVKTFLNYVSRL</sequence>
<feature type="compositionally biased region" description="Polar residues" evidence="1">
    <location>
        <begin position="178"/>
        <end position="193"/>
    </location>
</feature>
<dbReference type="InterPro" id="IPR036322">
    <property type="entry name" value="WD40_repeat_dom_sf"/>
</dbReference>
<dbReference type="GO" id="GO:0042073">
    <property type="term" value="P:intraciliary transport"/>
    <property type="evidence" value="ECO:0007669"/>
    <property type="project" value="InterPro"/>
</dbReference>
<feature type="region of interest" description="Disordered" evidence="1">
    <location>
        <begin position="1"/>
        <end position="90"/>
    </location>
</feature>
<dbReference type="Proteomes" id="UP001152888">
    <property type="component" value="Unassembled WGS sequence"/>
</dbReference>
<dbReference type="GO" id="GO:0005929">
    <property type="term" value="C:cilium"/>
    <property type="evidence" value="ECO:0007669"/>
    <property type="project" value="GOC"/>
</dbReference>
<dbReference type="SUPFAM" id="SSF50978">
    <property type="entry name" value="WD40 repeat-like"/>
    <property type="match status" value="1"/>
</dbReference>
<feature type="compositionally biased region" description="Basic and acidic residues" evidence="1">
    <location>
        <begin position="26"/>
        <end position="45"/>
    </location>
</feature>
<dbReference type="SMART" id="SM00320">
    <property type="entry name" value="WD40"/>
    <property type="match status" value="5"/>
</dbReference>
<evidence type="ECO:0000313" key="2">
    <source>
        <dbReference type="EMBL" id="CAH1989626.1"/>
    </source>
</evidence>
<dbReference type="OrthoDB" id="2162425at2759"/>
<feature type="compositionally biased region" description="Low complexity" evidence="1">
    <location>
        <begin position="385"/>
        <end position="411"/>
    </location>
</feature>
<feature type="compositionally biased region" description="Low complexity" evidence="1">
    <location>
        <begin position="147"/>
        <end position="166"/>
    </location>
</feature>
<feature type="region of interest" description="Disordered" evidence="1">
    <location>
        <begin position="104"/>
        <end position="248"/>
    </location>
</feature>
<dbReference type="GO" id="GO:0045503">
    <property type="term" value="F:dynein light chain binding"/>
    <property type="evidence" value="ECO:0007669"/>
    <property type="project" value="InterPro"/>
</dbReference>
<reference evidence="2" key="1">
    <citation type="submission" date="2022-03" db="EMBL/GenBank/DDBJ databases">
        <authorList>
            <person name="Sayadi A."/>
        </authorList>
    </citation>
    <scope>NUCLEOTIDE SEQUENCE</scope>
</reference>
<feature type="compositionally biased region" description="Polar residues" evidence="1">
    <location>
        <begin position="64"/>
        <end position="81"/>
    </location>
</feature>
<feature type="compositionally biased region" description="Polar residues" evidence="1">
    <location>
        <begin position="348"/>
        <end position="357"/>
    </location>
</feature>
<feature type="compositionally biased region" description="Polar residues" evidence="1">
    <location>
        <begin position="227"/>
        <end position="237"/>
    </location>
</feature>
<protein>
    <recommendedName>
        <fullName evidence="4">WD repeat-containing protein 60</fullName>
    </recommendedName>
</protein>
<accession>A0A9P0L729</accession>
<evidence type="ECO:0000256" key="1">
    <source>
        <dbReference type="SAM" id="MobiDB-lite"/>
    </source>
</evidence>
<feature type="compositionally biased region" description="Basic and acidic residues" evidence="1">
    <location>
        <begin position="168"/>
        <end position="177"/>
    </location>
</feature>
<feature type="compositionally biased region" description="Basic and acidic residues" evidence="1">
    <location>
        <begin position="129"/>
        <end position="146"/>
    </location>
</feature>
<feature type="compositionally biased region" description="Basic and acidic residues" evidence="1">
    <location>
        <begin position="428"/>
        <end position="442"/>
    </location>
</feature>
<evidence type="ECO:0000313" key="3">
    <source>
        <dbReference type="Proteomes" id="UP001152888"/>
    </source>
</evidence>
<feature type="compositionally biased region" description="Basic and acidic residues" evidence="1">
    <location>
        <begin position="279"/>
        <end position="301"/>
    </location>
</feature>
<keyword evidence="3" id="KW-1185">Reference proteome</keyword>
<organism evidence="2 3">
    <name type="scientific">Acanthoscelides obtectus</name>
    <name type="common">Bean weevil</name>
    <name type="synonym">Bruchus obtectus</name>
    <dbReference type="NCBI Taxonomy" id="200917"/>
    <lineage>
        <taxon>Eukaryota</taxon>
        <taxon>Metazoa</taxon>
        <taxon>Ecdysozoa</taxon>
        <taxon>Arthropoda</taxon>
        <taxon>Hexapoda</taxon>
        <taxon>Insecta</taxon>
        <taxon>Pterygota</taxon>
        <taxon>Neoptera</taxon>
        <taxon>Endopterygota</taxon>
        <taxon>Coleoptera</taxon>
        <taxon>Polyphaga</taxon>
        <taxon>Cucujiformia</taxon>
        <taxon>Chrysomeloidea</taxon>
        <taxon>Chrysomelidae</taxon>
        <taxon>Bruchinae</taxon>
        <taxon>Bruchini</taxon>
        <taxon>Acanthoscelides</taxon>
    </lineage>
</organism>
<feature type="compositionally biased region" description="Basic and acidic residues" evidence="1">
    <location>
        <begin position="358"/>
        <end position="368"/>
    </location>
</feature>
<dbReference type="EMBL" id="CAKOFQ010007067">
    <property type="protein sequence ID" value="CAH1989626.1"/>
    <property type="molecule type" value="Genomic_DNA"/>
</dbReference>
<dbReference type="AlphaFoldDB" id="A0A9P0L729"/>
<dbReference type="GO" id="GO:0005868">
    <property type="term" value="C:cytoplasmic dynein complex"/>
    <property type="evidence" value="ECO:0007669"/>
    <property type="project" value="InterPro"/>
</dbReference>
<gene>
    <name evidence="2" type="ORF">ACAOBT_LOCUS19141</name>
</gene>
<dbReference type="GO" id="GO:0045504">
    <property type="term" value="F:dynein heavy chain binding"/>
    <property type="evidence" value="ECO:0007669"/>
    <property type="project" value="InterPro"/>
</dbReference>
<name>A0A9P0L729_ACAOB</name>
<comment type="caution">
    <text evidence="2">The sequence shown here is derived from an EMBL/GenBank/DDBJ whole genome shotgun (WGS) entry which is preliminary data.</text>
</comment>
<dbReference type="InterPro" id="IPR001680">
    <property type="entry name" value="WD40_rpt"/>
</dbReference>
<feature type="region of interest" description="Disordered" evidence="1">
    <location>
        <begin position="279"/>
        <end position="442"/>
    </location>
</feature>
<feature type="compositionally biased region" description="Polar residues" evidence="1">
    <location>
        <begin position="304"/>
        <end position="319"/>
    </location>
</feature>
<dbReference type="InterPro" id="IPR042505">
    <property type="entry name" value="DYNC2I1"/>
</dbReference>
<dbReference type="InterPro" id="IPR015943">
    <property type="entry name" value="WD40/YVTN_repeat-like_dom_sf"/>
</dbReference>
<dbReference type="PANTHER" id="PTHR16022:SF0">
    <property type="entry name" value="CYTOPLASMIC DYNEIN 2 INTERMEDIATE CHAIN 1"/>
    <property type="match status" value="1"/>
</dbReference>
<proteinExistence type="predicted"/>
<evidence type="ECO:0008006" key="4">
    <source>
        <dbReference type="Google" id="ProtNLM"/>
    </source>
</evidence>
<feature type="compositionally biased region" description="Polar residues" evidence="1">
    <location>
        <begin position="12"/>
        <end position="23"/>
    </location>
</feature>
<feature type="compositionally biased region" description="Polar residues" evidence="1">
    <location>
        <begin position="413"/>
        <end position="426"/>
    </location>
</feature>
<dbReference type="PANTHER" id="PTHR16022">
    <property type="entry name" value="WD REPEAT DOMAIN 60"/>
    <property type="match status" value="1"/>
</dbReference>
<dbReference type="Gene3D" id="2.130.10.10">
    <property type="entry name" value="YVTN repeat-like/Quinoprotein amine dehydrogenase"/>
    <property type="match status" value="1"/>
</dbReference>